<protein>
    <submittedName>
        <fullName evidence="1">Uncharacterized protein</fullName>
    </submittedName>
</protein>
<reference evidence="1" key="1">
    <citation type="journal article" date="2019" name="bioRxiv">
        <title>The Genome of the Zebra Mussel, Dreissena polymorpha: A Resource for Invasive Species Research.</title>
        <authorList>
            <person name="McCartney M.A."/>
            <person name="Auch B."/>
            <person name="Kono T."/>
            <person name="Mallez S."/>
            <person name="Zhang Y."/>
            <person name="Obille A."/>
            <person name="Becker A."/>
            <person name="Abrahante J.E."/>
            <person name="Garbe J."/>
            <person name="Badalamenti J.P."/>
            <person name="Herman A."/>
            <person name="Mangelson H."/>
            <person name="Liachko I."/>
            <person name="Sullivan S."/>
            <person name="Sone E.D."/>
            <person name="Koren S."/>
            <person name="Silverstein K.A.T."/>
            <person name="Beckman K.B."/>
            <person name="Gohl D.M."/>
        </authorList>
    </citation>
    <scope>NUCLEOTIDE SEQUENCE</scope>
    <source>
        <strain evidence="1">Duluth1</strain>
        <tissue evidence="1">Whole animal</tissue>
    </source>
</reference>
<sequence length="59" mass="6468">MHDCSSERLDRVIEPQWTPYAHNKNVVALTRQCRMVLDGDSSSLPAVGIGNDDDGVGKL</sequence>
<accession>A0A9D3YI18</accession>
<reference evidence="1" key="2">
    <citation type="submission" date="2020-11" db="EMBL/GenBank/DDBJ databases">
        <authorList>
            <person name="McCartney M.A."/>
            <person name="Auch B."/>
            <person name="Kono T."/>
            <person name="Mallez S."/>
            <person name="Becker A."/>
            <person name="Gohl D.M."/>
            <person name="Silverstein K.A.T."/>
            <person name="Koren S."/>
            <person name="Bechman K.B."/>
            <person name="Herman A."/>
            <person name="Abrahante J.E."/>
            <person name="Garbe J."/>
        </authorList>
    </citation>
    <scope>NUCLEOTIDE SEQUENCE</scope>
    <source>
        <strain evidence="1">Duluth1</strain>
        <tissue evidence="1">Whole animal</tissue>
    </source>
</reference>
<dbReference type="AlphaFoldDB" id="A0A9D3YI18"/>
<dbReference type="EMBL" id="JAIWYP010000015">
    <property type="protein sequence ID" value="KAH3699290.1"/>
    <property type="molecule type" value="Genomic_DNA"/>
</dbReference>
<organism evidence="1 2">
    <name type="scientific">Dreissena polymorpha</name>
    <name type="common">Zebra mussel</name>
    <name type="synonym">Mytilus polymorpha</name>
    <dbReference type="NCBI Taxonomy" id="45954"/>
    <lineage>
        <taxon>Eukaryota</taxon>
        <taxon>Metazoa</taxon>
        <taxon>Spiralia</taxon>
        <taxon>Lophotrochozoa</taxon>
        <taxon>Mollusca</taxon>
        <taxon>Bivalvia</taxon>
        <taxon>Autobranchia</taxon>
        <taxon>Heteroconchia</taxon>
        <taxon>Euheterodonta</taxon>
        <taxon>Imparidentia</taxon>
        <taxon>Neoheterodontei</taxon>
        <taxon>Myida</taxon>
        <taxon>Dreissenoidea</taxon>
        <taxon>Dreissenidae</taxon>
        <taxon>Dreissena</taxon>
    </lineage>
</organism>
<evidence type="ECO:0000313" key="2">
    <source>
        <dbReference type="Proteomes" id="UP000828390"/>
    </source>
</evidence>
<evidence type="ECO:0000313" key="1">
    <source>
        <dbReference type="EMBL" id="KAH3699290.1"/>
    </source>
</evidence>
<keyword evidence="2" id="KW-1185">Reference proteome</keyword>
<gene>
    <name evidence="1" type="ORF">DPMN_074245</name>
</gene>
<proteinExistence type="predicted"/>
<dbReference type="Proteomes" id="UP000828390">
    <property type="component" value="Unassembled WGS sequence"/>
</dbReference>
<name>A0A9D3YI18_DREPO</name>
<comment type="caution">
    <text evidence="1">The sequence shown here is derived from an EMBL/GenBank/DDBJ whole genome shotgun (WGS) entry which is preliminary data.</text>
</comment>